<dbReference type="Pfam" id="PF00528">
    <property type="entry name" value="BPD_transp_1"/>
    <property type="match status" value="1"/>
</dbReference>
<keyword evidence="7 9" id="KW-1133">Transmembrane helix</keyword>
<dbReference type="PROSITE" id="PS50928">
    <property type="entry name" value="ABC_TM1"/>
    <property type="match status" value="1"/>
</dbReference>
<evidence type="ECO:0000313" key="12">
    <source>
        <dbReference type="Proteomes" id="UP001597427"/>
    </source>
</evidence>
<dbReference type="SUPFAM" id="SSF161098">
    <property type="entry name" value="MetI-like"/>
    <property type="match status" value="1"/>
</dbReference>
<comment type="caution">
    <text evidence="9">Lacks conserved residue(s) required for the propagation of feature annotation.</text>
</comment>
<evidence type="ECO:0000256" key="2">
    <source>
        <dbReference type="ARBA" id="ARBA00010072"/>
    </source>
</evidence>
<dbReference type="Gene3D" id="1.10.3720.10">
    <property type="entry name" value="MetI-like"/>
    <property type="match status" value="1"/>
</dbReference>
<dbReference type="RefSeq" id="WP_379979576.1">
    <property type="nucleotide sequence ID" value="NZ_JBHUMO010000013.1"/>
</dbReference>
<evidence type="ECO:0000256" key="1">
    <source>
        <dbReference type="ARBA" id="ARBA00004651"/>
    </source>
</evidence>
<feature type="domain" description="ABC transmembrane type-1" evidence="10">
    <location>
        <begin position="17"/>
        <end position="216"/>
    </location>
</feature>
<name>A0ABW5TG82_9ENTE</name>
<organism evidence="11 12">
    <name type="scientific">Enterococcus camelliae</name>
    <dbReference type="NCBI Taxonomy" id="453959"/>
    <lineage>
        <taxon>Bacteria</taxon>
        <taxon>Bacillati</taxon>
        <taxon>Bacillota</taxon>
        <taxon>Bacilli</taxon>
        <taxon>Lactobacillales</taxon>
        <taxon>Enterococcaceae</taxon>
        <taxon>Enterococcus</taxon>
    </lineage>
</organism>
<evidence type="ECO:0000259" key="10">
    <source>
        <dbReference type="PROSITE" id="PS50928"/>
    </source>
</evidence>
<gene>
    <name evidence="11" type="ORF">ACFSR0_02495</name>
</gene>
<reference evidence="12" key="1">
    <citation type="journal article" date="2019" name="Int. J. Syst. Evol. Microbiol.">
        <title>The Global Catalogue of Microorganisms (GCM) 10K type strain sequencing project: providing services to taxonomists for standard genome sequencing and annotation.</title>
        <authorList>
            <consortium name="The Broad Institute Genomics Platform"/>
            <consortium name="The Broad Institute Genome Sequencing Center for Infectious Disease"/>
            <person name="Wu L."/>
            <person name="Ma J."/>
        </authorList>
    </citation>
    <scope>NUCLEOTIDE SEQUENCE [LARGE SCALE GENOMIC DNA]</scope>
    <source>
        <strain evidence="12">TISTR 932</strain>
    </source>
</reference>
<comment type="subcellular location">
    <subcellularLocation>
        <location evidence="1 9">Cell membrane</location>
        <topology evidence="1 9">Multi-pass membrane protein</topology>
    </subcellularLocation>
</comment>
<dbReference type="InterPro" id="IPR000515">
    <property type="entry name" value="MetI-like"/>
</dbReference>
<dbReference type="InterPro" id="IPR043429">
    <property type="entry name" value="ArtM/GltK/GlnP/TcyL/YhdX-like"/>
</dbReference>
<dbReference type="InterPro" id="IPR035906">
    <property type="entry name" value="MetI-like_sf"/>
</dbReference>
<keyword evidence="3 9" id="KW-0813">Transport</keyword>
<dbReference type="PANTHER" id="PTHR30614">
    <property type="entry name" value="MEMBRANE COMPONENT OF AMINO ACID ABC TRANSPORTER"/>
    <property type="match status" value="1"/>
</dbReference>
<evidence type="ECO:0000256" key="9">
    <source>
        <dbReference type="RuleBase" id="RU363032"/>
    </source>
</evidence>
<keyword evidence="6" id="KW-0029">Amino-acid transport</keyword>
<keyword evidence="5 9" id="KW-0812">Transmembrane</keyword>
<comment type="similarity">
    <text evidence="2">Belongs to the binding-protein-dependent transport system permease family. HisMQ subfamily.</text>
</comment>
<evidence type="ECO:0000256" key="7">
    <source>
        <dbReference type="ARBA" id="ARBA00022989"/>
    </source>
</evidence>
<evidence type="ECO:0000256" key="6">
    <source>
        <dbReference type="ARBA" id="ARBA00022970"/>
    </source>
</evidence>
<feature type="transmembrane region" description="Helical" evidence="9">
    <location>
        <begin position="12"/>
        <end position="40"/>
    </location>
</feature>
<evidence type="ECO:0000256" key="5">
    <source>
        <dbReference type="ARBA" id="ARBA00022692"/>
    </source>
</evidence>
<evidence type="ECO:0000256" key="4">
    <source>
        <dbReference type="ARBA" id="ARBA00022475"/>
    </source>
</evidence>
<dbReference type="Proteomes" id="UP001597427">
    <property type="component" value="Unassembled WGS sequence"/>
</dbReference>
<keyword evidence="12" id="KW-1185">Reference proteome</keyword>
<protein>
    <submittedName>
        <fullName evidence="11">Amino acid ABC transporter permease</fullName>
    </submittedName>
</protein>
<sequence length="231" mass="25581">MDYSFLKEYYSYFVSGSVITLMISIITIFFGTFFGILLALMKRSSLAPLKWVASTYIAIFRGTPMLVQILIANGLFHQVVTLPPITIGVLQIDFSRLFPGILALSMNSGAYVAEIVRAGINAVSSGQFEAARSLGMNGSQTMRFIVFPQALRNILPALGNEFIVLIKDSSLLSTLGIYELMNSAQIVITSSFIPLKPLYVAAIIYFFMTFVTSQLLKLWENKLGKGFVKVR</sequence>
<dbReference type="PANTHER" id="PTHR30614:SF20">
    <property type="entry name" value="GLUTAMINE TRANSPORT SYSTEM PERMEASE PROTEIN GLNP"/>
    <property type="match status" value="1"/>
</dbReference>
<dbReference type="NCBIfam" id="TIGR01726">
    <property type="entry name" value="HEQRo_perm_3TM"/>
    <property type="match status" value="1"/>
</dbReference>
<keyword evidence="8 9" id="KW-0472">Membrane</keyword>
<evidence type="ECO:0000256" key="3">
    <source>
        <dbReference type="ARBA" id="ARBA00022448"/>
    </source>
</evidence>
<dbReference type="EMBL" id="JBHUMO010000013">
    <property type="protein sequence ID" value="MFD2728306.1"/>
    <property type="molecule type" value="Genomic_DNA"/>
</dbReference>
<dbReference type="InterPro" id="IPR010065">
    <property type="entry name" value="AA_ABC_transptr_permease_3TM"/>
</dbReference>
<dbReference type="CDD" id="cd06261">
    <property type="entry name" value="TM_PBP2"/>
    <property type="match status" value="1"/>
</dbReference>
<keyword evidence="4" id="KW-1003">Cell membrane</keyword>
<proteinExistence type="inferred from homology"/>
<evidence type="ECO:0000313" key="11">
    <source>
        <dbReference type="EMBL" id="MFD2728306.1"/>
    </source>
</evidence>
<evidence type="ECO:0000256" key="8">
    <source>
        <dbReference type="ARBA" id="ARBA00023136"/>
    </source>
</evidence>
<comment type="caution">
    <text evidence="11">The sequence shown here is derived from an EMBL/GenBank/DDBJ whole genome shotgun (WGS) entry which is preliminary data.</text>
</comment>
<accession>A0ABW5TG82</accession>